<proteinExistence type="predicted"/>
<accession>A0A382IIB0</accession>
<reference evidence="1" key="1">
    <citation type="submission" date="2018-05" db="EMBL/GenBank/DDBJ databases">
        <authorList>
            <person name="Lanie J.A."/>
            <person name="Ng W.-L."/>
            <person name="Kazmierczak K.M."/>
            <person name="Andrzejewski T.M."/>
            <person name="Davidsen T.M."/>
            <person name="Wayne K.J."/>
            <person name="Tettelin H."/>
            <person name="Glass J.I."/>
            <person name="Rusch D."/>
            <person name="Podicherti R."/>
            <person name="Tsui H.-C.T."/>
            <person name="Winkler M.E."/>
        </authorList>
    </citation>
    <scope>NUCLEOTIDE SEQUENCE</scope>
</reference>
<protein>
    <submittedName>
        <fullName evidence="1">Uncharacterized protein</fullName>
    </submittedName>
</protein>
<name>A0A382IIB0_9ZZZZ</name>
<sequence>MALFIEISILIGLLHLKRLVQTLKLTVVI</sequence>
<organism evidence="1">
    <name type="scientific">marine metagenome</name>
    <dbReference type="NCBI Taxonomy" id="408172"/>
    <lineage>
        <taxon>unclassified sequences</taxon>
        <taxon>metagenomes</taxon>
        <taxon>ecological metagenomes</taxon>
    </lineage>
</organism>
<evidence type="ECO:0000313" key="1">
    <source>
        <dbReference type="EMBL" id="SVB98603.1"/>
    </source>
</evidence>
<feature type="non-terminal residue" evidence="1">
    <location>
        <position position="29"/>
    </location>
</feature>
<gene>
    <name evidence="1" type="ORF">METZ01_LOCUS251457</name>
</gene>
<dbReference type="AlphaFoldDB" id="A0A382IIB0"/>
<dbReference type="EMBL" id="UINC01067181">
    <property type="protein sequence ID" value="SVB98603.1"/>
    <property type="molecule type" value="Genomic_DNA"/>
</dbReference>